<dbReference type="Pfam" id="PF00903">
    <property type="entry name" value="Glyoxalase"/>
    <property type="match status" value="1"/>
</dbReference>
<dbReference type="EMBL" id="CP083239">
    <property type="protein sequence ID" value="UOK72025.1"/>
    <property type="molecule type" value="Genomic_DNA"/>
</dbReference>
<dbReference type="Gene3D" id="3.10.180.10">
    <property type="entry name" value="2,3-Dihydroxybiphenyl 1,2-Dioxygenase, domain 1"/>
    <property type="match status" value="1"/>
</dbReference>
<name>A0A9E7A2L2_9HYPH</name>
<dbReference type="AlphaFoldDB" id="A0A9E7A2L2"/>
<dbReference type="InterPro" id="IPR052164">
    <property type="entry name" value="Anthracycline_SecMetBiosynth"/>
</dbReference>
<gene>
    <name evidence="2" type="ORF">K9D25_04710</name>
</gene>
<proteinExistence type="predicted"/>
<sequence length="132" mass="14220">METTAGSGRPHGIFIWNELNSRDVPAAKAFYAATMGWTFEPMPIEGGPDYWIIRQGEAQIGGIFPLQGAEFDGIPEHWLPYIAVDDVDARCERALAAGGTVLRAPFDVPGVGRIAIVCDSQGAVAGWMTPKM</sequence>
<protein>
    <submittedName>
        <fullName evidence="2">VOC family protein</fullName>
    </submittedName>
</protein>
<evidence type="ECO:0000313" key="2">
    <source>
        <dbReference type="EMBL" id="UOK72025.1"/>
    </source>
</evidence>
<dbReference type="SUPFAM" id="SSF54593">
    <property type="entry name" value="Glyoxalase/Bleomycin resistance protein/Dihydroxybiphenyl dioxygenase"/>
    <property type="match status" value="1"/>
</dbReference>
<dbReference type="PANTHER" id="PTHR33993">
    <property type="entry name" value="GLYOXALASE-RELATED"/>
    <property type="match status" value="1"/>
</dbReference>
<feature type="domain" description="VOC" evidence="1">
    <location>
        <begin position="13"/>
        <end position="132"/>
    </location>
</feature>
<dbReference type="InterPro" id="IPR037523">
    <property type="entry name" value="VOC_core"/>
</dbReference>
<dbReference type="InterPro" id="IPR004360">
    <property type="entry name" value="Glyas_Fos-R_dOase_dom"/>
</dbReference>
<dbReference type="InterPro" id="IPR029068">
    <property type="entry name" value="Glyas_Bleomycin-R_OHBP_Dase"/>
</dbReference>
<dbReference type="Proteomes" id="UP000831684">
    <property type="component" value="Chromosome"/>
</dbReference>
<reference evidence="2" key="1">
    <citation type="submission" date="2021-09" db="EMBL/GenBank/DDBJ databases">
        <title>Network and meta-omics reveal the key degrader and cooperation patterns in an efficient 1,4-dioxane-degrading microbial community.</title>
        <authorList>
            <person name="Dai C."/>
        </authorList>
    </citation>
    <scope>NUCLEOTIDE SEQUENCE</scope>
    <source>
        <strain evidence="2">ZM13</strain>
    </source>
</reference>
<dbReference type="RefSeq" id="WP_244379806.1">
    <property type="nucleotide sequence ID" value="NZ_CP083239.1"/>
</dbReference>
<evidence type="ECO:0000259" key="1">
    <source>
        <dbReference type="PROSITE" id="PS51819"/>
    </source>
</evidence>
<dbReference type="KEGG" id="apol:K9D25_04710"/>
<dbReference type="PANTHER" id="PTHR33993:SF14">
    <property type="entry name" value="GB|AAF24581.1"/>
    <property type="match status" value="1"/>
</dbReference>
<organism evidence="2 3">
    <name type="scientific">Ancylobacter polymorphus</name>
    <dbReference type="NCBI Taxonomy" id="223390"/>
    <lineage>
        <taxon>Bacteria</taxon>
        <taxon>Pseudomonadati</taxon>
        <taxon>Pseudomonadota</taxon>
        <taxon>Alphaproteobacteria</taxon>
        <taxon>Hyphomicrobiales</taxon>
        <taxon>Xanthobacteraceae</taxon>
        <taxon>Ancylobacter</taxon>
    </lineage>
</organism>
<evidence type="ECO:0000313" key="3">
    <source>
        <dbReference type="Proteomes" id="UP000831684"/>
    </source>
</evidence>
<dbReference type="CDD" id="cd07247">
    <property type="entry name" value="SgaA_N_like"/>
    <property type="match status" value="1"/>
</dbReference>
<accession>A0A9E7A2L2</accession>
<dbReference type="PROSITE" id="PS51819">
    <property type="entry name" value="VOC"/>
    <property type="match status" value="1"/>
</dbReference>